<keyword evidence="3 5" id="KW-0863">Zinc-finger</keyword>
<proteinExistence type="predicted"/>
<evidence type="ECO:0000256" key="4">
    <source>
        <dbReference type="ARBA" id="ARBA00022833"/>
    </source>
</evidence>
<dbReference type="PANTHER" id="PTHR14196">
    <property type="entry name" value="ODD-SKIPPED - RELATED"/>
    <property type="match status" value="1"/>
</dbReference>
<feature type="domain" description="C2H2-type" evidence="7">
    <location>
        <begin position="382"/>
        <end position="409"/>
    </location>
</feature>
<dbReference type="InterPro" id="IPR050717">
    <property type="entry name" value="C2H2-ZF_Transcription_Reg"/>
</dbReference>
<reference evidence="9" key="1">
    <citation type="submission" date="2025-08" db="UniProtKB">
        <authorList>
            <consortium name="RefSeq"/>
        </authorList>
    </citation>
    <scope>IDENTIFICATION</scope>
    <source>
        <tissue evidence="9">Testes</tissue>
    </source>
</reference>
<feature type="region of interest" description="Disordered" evidence="6">
    <location>
        <begin position="478"/>
        <end position="503"/>
    </location>
</feature>
<dbReference type="Gene3D" id="2.170.270.10">
    <property type="entry name" value="SET domain"/>
    <property type="match status" value="1"/>
</dbReference>
<keyword evidence="1" id="KW-0479">Metal-binding</keyword>
<dbReference type="Proteomes" id="UP000694865">
    <property type="component" value="Unplaced"/>
</dbReference>
<dbReference type="SUPFAM" id="SSF57667">
    <property type="entry name" value="beta-beta-alpha zinc fingers"/>
    <property type="match status" value="4"/>
</dbReference>
<gene>
    <name evidence="9" type="primary">LOC102801299</name>
</gene>
<evidence type="ECO:0000256" key="5">
    <source>
        <dbReference type="PROSITE-ProRule" id="PRU00042"/>
    </source>
</evidence>
<feature type="domain" description="C2H2-type" evidence="7">
    <location>
        <begin position="298"/>
        <end position="325"/>
    </location>
</feature>
<organism evidence="8 9">
    <name type="scientific">Saccoglossus kowalevskii</name>
    <name type="common">Acorn worm</name>
    <dbReference type="NCBI Taxonomy" id="10224"/>
    <lineage>
        <taxon>Eukaryota</taxon>
        <taxon>Metazoa</taxon>
        <taxon>Hemichordata</taxon>
        <taxon>Enteropneusta</taxon>
        <taxon>Harrimaniidae</taxon>
        <taxon>Saccoglossus</taxon>
    </lineage>
</organism>
<dbReference type="PANTHER" id="PTHR14196:SF12">
    <property type="entry name" value="ZINC FINGER PROTEIN 208-LIKE"/>
    <property type="match status" value="1"/>
</dbReference>
<dbReference type="InterPro" id="IPR001214">
    <property type="entry name" value="SET_dom"/>
</dbReference>
<dbReference type="PROSITE" id="PS50157">
    <property type="entry name" value="ZINC_FINGER_C2H2_2"/>
    <property type="match status" value="6"/>
</dbReference>
<dbReference type="PROSITE" id="PS00028">
    <property type="entry name" value="ZINC_FINGER_C2H2_1"/>
    <property type="match status" value="6"/>
</dbReference>
<dbReference type="RefSeq" id="XP_006821433.1">
    <property type="nucleotide sequence ID" value="XM_006821370.1"/>
</dbReference>
<dbReference type="Pfam" id="PF21549">
    <property type="entry name" value="PRDM2_PR"/>
    <property type="match status" value="1"/>
</dbReference>
<dbReference type="InterPro" id="IPR013087">
    <property type="entry name" value="Znf_C2H2_type"/>
</dbReference>
<keyword evidence="8" id="KW-1185">Reference proteome</keyword>
<evidence type="ECO:0000313" key="8">
    <source>
        <dbReference type="Proteomes" id="UP000694865"/>
    </source>
</evidence>
<keyword evidence="2" id="KW-0677">Repeat</keyword>
<dbReference type="GeneID" id="102801299"/>
<dbReference type="Pfam" id="PF13465">
    <property type="entry name" value="zf-H2C2_2"/>
    <property type="match status" value="1"/>
</dbReference>
<feature type="domain" description="C2H2-type" evidence="7">
    <location>
        <begin position="242"/>
        <end position="269"/>
    </location>
</feature>
<keyword evidence="4" id="KW-0862">Zinc</keyword>
<dbReference type="Pfam" id="PF00096">
    <property type="entry name" value="zf-C2H2"/>
    <property type="match status" value="3"/>
</dbReference>
<name>A0ABM0MN42_SACKO</name>
<protein>
    <submittedName>
        <fullName evidence="9">Zinc finger protein 782-like</fullName>
    </submittedName>
</protein>
<dbReference type="InterPro" id="IPR036236">
    <property type="entry name" value="Znf_C2H2_sf"/>
</dbReference>
<evidence type="ECO:0000259" key="7">
    <source>
        <dbReference type="PROSITE" id="PS50157"/>
    </source>
</evidence>
<dbReference type="InterPro" id="IPR046341">
    <property type="entry name" value="SET_dom_sf"/>
</dbReference>
<evidence type="ECO:0000256" key="2">
    <source>
        <dbReference type="ARBA" id="ARBA00022737"/>
    </source>
</evidence>
<dbReference type="Gene3D" id="3.30.160.60">
    <property type="entry name" value="Classic Zinc Finger"/>
    <property type="match status" value="6"/>
</dbReference>
<feature type="domain" description="C2H2-type" evidence="7">
    <location>
        <begin position="270"/>
        <end position="297"/>
    </location>
</feature>
<evidence type="ECO:0000256" key="1">
    <source>
        <dbReference type="ARBA" id="ARBA00022723"/>
    </source>
</evidence>
<sequence length="576" mass="64964">METCILLPNGLAVCEKFDDDTYQAADDGSMFRSRPSIFSAVTLLPGTSFYPKCGPISVIRLGSHLKLENLDVRNGFGCYEDVTWLNGFSIRHCNWIRYLRNVDKIENANMVAMKIKGQPVYNVTKVIPSNSEILVYFSTTDHSMSSILKDTSPVSPPVQSPPMPLTHSIPDYCHGVPTSPMKFSPPPLLHVPTALNLITPPPEDDRKHTSYHNSRERYTQHIIDKNNRSGHLLRRNKERSMLPCEVCNKVFDRPSLLKRHMRTHTGERPHRCDVCGKAFSTSSSLNTHQRIHSGEKPHQCKICSKKFTASSNLYYHKMTHQKEKPHKCTLCSKSFPTPGDLKCHMYVHNGSWPFKCGLCNRGFSKQTNLRNHLMLHTGERPYECTLCGKRFALPCNLKAHMKTHEGSKVLKCLTCKKTYLCAENINNETCYKCKEQLTAVTKDNPASKPEDHGNPVNWNNFVNNTDAEKNLTRVNMRSTPNESAKPTNQEQSSMVPHIASPNQDSGYKHWQGRFIYERSNVASVRSPCEVEPVSSTTNGSLGNIACAPTTYPTNPYMPYNHMSGSIVLPGPSNMSY</sequence>
<evidence type="ECO:0000313" key="9">
    <source>
        <dbReference type="RefSeq" id="XP_006821433.1"/>
    </source>
</evidence>
<accession>A0ABM0MN42</accession>
<dbReference type="CDD" id="cd10534">
    <property type="entry name" value="PR-SET_PRDM-like"/>
    <property type="match status" value="1"/>
</dbReference>
<evidence type="ECO:0000256" key="3">
    <source>
        <dbReference type="ARBA" id="ARBA00022771"/>
    </source>
</evidence>
<dbReference type="Pfam" id="PF13912">
    <property type="entry name" value="zf-C2H2_6"/>
    <property type="match status" value="1"/>
</dbReference>
<evidence type="ECO:0000256" key="6">
    <source>
        <dbReference type="SAM" id="MobiDB-lite"/>
    </source>
</evidence>
<dbReference type="SMART" id="SM00355">
    <property type="entry name" value="ZnF_C2H2"/>
    <property type="match status" value="6"/>
</dbReference>
<feature type="domain" description="C2H2-type" evidence="7">
    <location>
        <begin position="354"/>
        <end position="381"/>
    </location>
</feature>
<feature type="domain" description="C2H2-type" evidence="7">
    <location>
        <begin position="326"/>
        <end position="353"/>
    </location>
</feature>